<dbReference type="STRING" id="436010.A0A166PLW3"/>
<evidence type="ECO:0000313" key="2">
    <source>
        <dbReference type="EMBL" id="KZP26228.1"/>
    </source>
</evidence>
<gene>
    <name evidence="2" type="ORF">FIBSPDRAFT_887584</name>
</gene>
<feature type="region of interest" description="Disordered" evidence="1">
    <location>
        <begin position="150"/>
        <end position="176"/>
    </location>
</feature>
<evidence type="ECO:0000256" key="1">
    <source>
        <dbReference type="SAM" id="MobiDB-lite"/>
    </source>
</evidence>
<feature type="compositionally biased region" description="Acidic residues" evidence="1">
    <location>
        <begin position="167"/>
        <end position="176"/>
    </location>
</feature>
<sequence length="176" mass="19949">MPAIRAPASRVQRHFSPLTTQTTFKQEHLSTPPPLAYHIVYPAGTHTPNTSADPFACSKPKPKALLKKKPDGEVTRLNRGGYNLQAELKWTDDLYQASDSLLDVSKTWPEQTNAKKKEFLKAATREVPILTEYEGFWPAADFMTVHLKNTKQRVAKTKKRKAKPDEKDTESEDDEE</sequence>
<protein>
    <submittedName>
        <fullName evidence="2">Uncharacterized protein</fullName>
    </submittedName>
</protein>
<keyword evidence="3" id="KW-1185">Reference proteome</keyword>
<name>A0A166PLW3_9AGAM</name>
<organism evidence="2 3">
    <name type="scientific">Athelia psychrophila</name>
    <dbReference type="NCBI Taxonomy" id="1759441"/>
    <lineage>
        <taxon>Eukaryota</taxon>
        <taxon>Fungi</taxon>
        <taxon>Dikarya</taxon>
        <taxon>Basidiomycota</taxon>
        <taxon>Agaricomycotina</taxon>
        <taxon>Agaricomycetes</taxon>
        <taxon>Agaricomycetidae</taxon>
        <taxon>Atheliales</taxon>
        <taxon>Atheliaceae</taxon>
        <taxon>Athelia</taxon>
    </lineage>
</organism>
<evidence type="ECO:0000313" key="3">
    <source>
        <dbReference type="Proteomes" id="UP000076532"/>
    </source>
</evidence>
<dbReference type="EMBL" id="KV417516">
    <property type="protein sequence ID" value="KZP26228.1"/>
    <property type="molecule type" value="Genomic_DNA"/>
</dbReference>
<dbReference type="AlphaFoldDB" id="A0A166PLW3"/>
<proteinExistence type="predicted"/>
<dbReference type="OrthoDB" id="2686745at2759"/>
<reference evidence="2 3" key="1">
    <citation type="journal article" date="2016" name="Mol. Biol. Evol.">
        <title>Comparative Genomics of Early-Diverging Mushroom-Forming Fungi Provides Insights into the Origins of Lignocellulose Decay Capabilities.</title>
        <authorList>
            <person name="Nagy L.G."/>
            <person name="Riley R."/>
            <person name="Tritt A."/>
            <person name="Adam C."/>
            <person name="Daum C."/>
            <person name="Floudas D."/>
            <person name="Sun H."/>
            <person name="Yadav J.S."/>
            <person name="Pangilinan J."/>
            <person name="Larsson K.H."/>
            <person name="Matsuura K."/>
            <person name="Barry K."/>
            <person name="Labutti K."/>
            <person name="Kuo R."/>
            <person name="Ohm R.A."/>
            <person name="Bhattacharya S.S."/>
            <person name="Shirouzu T."/>
            <person name="Yoshinaga Y."/>
            <person name="Martin F.M."/>
            <person name="Grigoriev I.V."/>
            <person name="Hibbett D.S."/>
        </authorList>
    </citation>
    <scope>NUCLEOTIDE SEQUENCE [LARGE SCALE GENOMIC DNA]</scope>
    <source>
        <strain evidence="2 3">CBS 109695</strain>
    </source>
</reference>
<accession>A0A166PLW3</accession>
<feature type="compositionally biased region" description="Basic residues" evidence="1">
    <location>
        <begin position="150"/>
        <end position="162"/>
    </location>
</feature>
<dbReference type="Proteomes" id="UP000076532">
    <property type="component" value="Unassembled WGS sequence"/>
</dbReference>